<keyword evidence="3 10" id="KW-0812">Transmembrane</keyword>
<evidence type="ECO:0000256" key="8">
    <source>
        <dbReference type="ARBA" id="ARBA00023214"/>
    </source>
</evidence>
<dbReference type="SUPFAM" id="SSF81340">
    <property type="entry name" value="Clc chloride channel"/>
    <property type="match status" value="2"/>
</dbReference>
<evidence type="ECO:0000256" key="5">
    <source>
        <dbReference type="ARBA" id="ARBA00023065"/>
    </source>
</evidence>
<accession>A0AAD3H875</accession>
<evidence type="ECO:0000256" key="6">
    <source>
        <dbReference type="ARBA" id="ARBA00023136"/>
    </source>
</evidence>
<gene>
    <name evidence="11" type="ORF">CTEN210_10015</name>
</gene>
<keyword evidence="12" id="KW-1185">Reference proteome</keyword>
<keyword evidence="2" id="KW-0813">Transport</keyword>
<dbReference type="GO" id="GO:0005254">
    <property type="term" value="F:chloride channel activity"/>
    <property type="evidence" value="ECO:0007669"/>
    <property type="project" value="UniProtKB-KW"/>
</dbReference>
<sequence length="602" mass="63665">MNTKNAHIFTRKVKDIHYPSRRIPSFTRFMVENEENLNEKGASKKSSKAKAKDKTWNNTSLFPAKGFNVEKNELEAMEESAIGKEVYTQSIAALIGALTGLAVAGFKLSIDEIRQFCYGGNLNVVFPDGIIYTPFYAVPFLGAVVVSLLSLTGDFSPGLKGVVKEVDEDSLSYGAKMALKNSNQSDNNIVLNLDSSTRSFRKALAAIVTLGTGNSLGPEGPGVEIGAAISRLCSNVWPDDLSSPSLNEKDRLLTDSKVETNSSLVGERLEDRIARNRLLLACGAAAGVSSGFNAPLSGVFFALEVVQSSLPALSVPSPPPETGGISSSKDRIELQQQSLTTTTGSIAAILISSVLAALVARVILGDELALQLMTYNIQTPLSELPLFLSLGVSCGFVAVVFTQTAQLSRAIFKGSAGPQFVRDVFGNLPAYTSPIIGGIIGGGVGYFYPQVLFFGYETLNGLLNNGNLPTQVLFSLLVAKTFTTAVSAGSGLVGGTLAPSLFLGGMTGAIFYNMVIATFGTLAIDPTIVISDEVFFRLADLPIYSSVGAASVLAAIFRAPLTASLLMFEITRNYDVLLPLLASAGIATLSSDIIENSINANK</sequence>
<dbReference type="EMBL" id="BLLK01000047">
    <property type="protein sequence ID" value="GFH53539.1"/>
    <property type="molecule type" value="Genomic_DNA"/>
</dbReference>
<feature type="transmembrane region" description="Helical" evidence="10">
    <location>
        <begin position="339"/>
        <end position="364"/>
    </location>
</feature>
<evidence type="ECO:0000256" key="7">
    <source>
        <dbReference type="ARBA" id="ARBA00023173"/>
    </source>
</evidence>
<evidence type="ECO:0000256" key="4">
    <source>
        <dbReference type="ARBA" id="ARBA00022989"/>
    </source>
</evidence>
<dbReference type="Pfam" id="PF00654">
    <property type="entry name" value="Voltage_CLC"/>
    <property type="match status" value="2"/>
</dbReference>
<evidence type="ECO:0000313" key="12">
    <source>
        <dbReference type="Proteomes" id="UP001054902"/>
    </source>
</evidence>
<evidence type="ECO:0000256" key="2">
    <source>
        <dbReference type="ARBA" id="ARBA00022448"/>
    </source>
</evidence>
<keyword evidence="6 10" id="KW-0472">Membrane</keyword>
<keyword evidence="8" id="KW-0868">Chloride</keyword>
<keyword evidence="9" id="KW-0407">Ion channel</keyword>
<feature type="transmembrane region" description="Helical" evidence="10">
    <location>
        <begin position="501"/>
        <end position="523"/>
    </location>
</feature>
<dbReference type="PANTHER" id="PTHR43427">
    <property type="entry name" value="CHLORIDE CHANNEL PROTEIN CLC-E"/>
    <property type="match status" value="1"/>
</dbReference>
<evidence type="ECO:0000313" key="11">
    <source>
        <dbReference type="EMBL" id="GFH53539.1"/>
    </source>
</evidence>
<protein>
    <recommendedName>
        <fullName evidence="13">Chloride channel protein</fullName>
    </recommendedName>
</protein>
<feature type="transmembrane region" description="Helical" evidence="10">
    <location>
        <begin position="91"/>
        <end position="110"/>
    </location>
</feature>
<dbReference type="GO" id="GO:0009535">
    <property type="term" value="C:chloroplast thylakoid membrane"/>
    <property type="evidence" value="ECO:0007669"/>
    <property type="project" value="TreeGrafter"/>
</dbReference>
<name>A0AAD3H875_9STRA</name>
<dbReference type="InterPro" id="IPR001807">
    <property type="entry name" value="ClC"/>
</dbReference>
<keyword evidence="7" id="KW-0869">Chloride channel</keyword>
<dbReference type="InterPro" id="IPR014743">
    <property type="entry name" value="Cl-channel_core"/>
</dbReference>
<reference evidence="11 12" key="1">
    <citation type="journal article" date="2021" name="Sci. Rep.">
        <title>The genome of the diatom Chaetoceros tenuissimus carries an ancient integrated fragment of an extant virus.</title>
        <authorList>
            <person name="Hongo Y."/>
            <person name="Kimura K."/>
            <person name="Takaki Y."/>
            <person name="Yoshida Y."/>
            <person name="Baba S."/>
            <person name="Kobayashi G."/>
            <person name="Nagasaki K."/>
            <person name="Hano T."/>
            <person name="Tomaru Y."/>
        </authorList>
    </citation>
    <scope>NUCLEOTIDE SEQUENCE [LARGE SCALE GENOMIC DNA]</scope>
    <source>
        <strain evidence="11 12">NIES-3715</strain>
    </source>
</reference>
<dbReference type="GO" id="GO:0034707">
    <property type="term" value="C:chloride channel complex"/>
    <property type="evidence" value="ECO:0007669"/>
    <property type="project" value="UniProtKB-KW"/>
</dbReference>
<evidence type="ECO:0000256" key="10">
    <source>
        <dbReference type="SAM" id="Phobius"/>
    </source>
</evidence>
<comment type="subcellular location">
    <subcellularLocation>
        <location evidence="1">Membrane</location>
        <topology evidence="1">Multi-pass membrane protein</topology>
    </subcellularLocation>
</comment>
<feature type="transmembrane region" description="Helical" evidence="10">
    <location>
        <begin position="468"/>
        <end position="489"/>
    </location>
</feature>
<evidence type="ECO:0000256" key="3">
    <source>
        <dbReference type="ARBA" id="ARBA00022692"/>
    </source>
</evidence>
<comment type="caution">
    <text evidence="11">The sequence shown here is derived from an EMBL/GenBank/DDBJ whole genome shotgun (WGS) entry which is preliminary data.</text>
</comment>
<dbReference type="Proteomes" id="UP001054902">
    <property type="component" value="Unassembled WGS sequence"/>
</dbReference>
<dbReference type="PRINTS" id="PR00762">
    <property type="entry name" value="CLCHANNEL"/>
</dbReference>
<evidence type="ECO:0000256" key="9">
    <source>
        <dbReference type="ARBA" id="ARBA00023303"/>
    </source>
</evidence>
<feature type="transmembrane region" description="Helical" evidence="10">
    <location>
        <begin position="543"/>
        <end position="568"/>
    </location>
</feature>
<feature type="transmembrane region" description="Helical" evidence="10">
    <location>
        <begin position="384"/>
        <end position="407"/>
    </location>
</feature>
<proteinExistence type="predicted"/>
<dbReference type="InterPro" id="IPR050368">
    <property type="entry name" value="ClC-type_chloride_channel"/>
</dbReference>
<dbReference type="AlphaFoldDB" id="A0AAD3H875"/>
<keyword evidence="5" id="KW-0406">Ion transport</keyword>
<dbReference type="Gene3D" id="1.10.3080.10">
    <property type="entry name" value="Clc chloride channel"/>
    <property type="match status" value="1"/>
</dbReference>
<feature type="transmembrane region" description="Helical" evidence="10">
    <location>
        <begin position="428"/>
        <end position="448"/>
    </location>
</feature>
<feature type="transmembrane region" description="Helical" evidence="10">
    <location>
        <begin position="130"/>
        <end position="151"/>
    </location>
</feature>
<dbReference type="PANTHER" id="PTHR43427:SF6">
    <property type="entry name" value="CHLORIDE CHANNEL PROTEIN CLC-E"/>
    <property type="match status" value="1"/>
</dbReference>
<evidence type="ECO:0008006" key="13">
    <source>
        <dbReference type="Google" id="ProtNLM"/>
    </source>
</evidence>
<keyword evidence="4 10" id="KW-1133">Transmembrane helix</keyword>
<organism evidence="11 12">
    <name type="scientific">Chaetoceros tenuissimus</name>
    <dbReference type="NCBI Taxonomy" id="426638"/>
    <lineage>
        <taxon>Eukaryota</taxon>
        <taxon>Sar</taxon>
        <taxon>Stramenopiles</taxon>
        <taxon>Ochrophyta</taxon>
        <taxon>Bacillariophyta</taxon>
        <taxon>Coscinodiscophyceae</taxon>
        <taxon>Chaetocerotophycidae</taxon>
        <taxon>Chaetocerotales</taxon>
        <taxon>Chaetocerotaceae</taxon>
        <taxon>Chaetoceros</taxon>
    </lineage>
</organism>
<evidence type="ECO:0000256" key="1">
    <source>
        <dbReference type="ARBA" id="ARBA00004141"/>
    </source>
</evidence>
<dbReference type="CDD" id="cd00400">
    <property type="entry name" value="Voltage_gated_ClC"/>
    <property type="match status" value="1"/>
</dbReference>